<dbReference type="GeneID" id="25913541"/>
<dbReference type="Proteomes" id="UP000054560">
    <property type="component" value="Unassembled WGS sequence"/>
</dbReference>
<dbReference type="OrthoDB" id="438224at2759"/>
<dbReference type="SUPFAM" id="SSF51197">
    <property type="entry name" value="Clavaminate synthase-like"/>
    <property type="match status" value="1"/>
</dbReference>
<proteinExistence type="predicted"/>
<dbReference type="STRING" id="667725.A0A0L0FCE2"/>
<evidence type="ECO:0000313" key="2">
    <source>
        <dbReference type="Proteomes" id="UP000054560"/>
    </source>
</evidence>
<accession>A0A0L0FCE2</accession>
<name>A0A0L0FCE2_9EUKA</name>
<keyword evidence="2" id="KW-1185">Reference proteome</keyword>
<protein>
    <recommendedName>
        <fullName evidence="3">Non-haem dioxygenase N-terminal domain-containing protein</fullName>
    </recommendedName>
</protein>
<dbReference type="InterPro" id="IPR027443">
    <property type="entry name" value="IPNS-like_sf"/>
</dbReference>
<dbReference type="AlphaFoldDB" id="A0A0L0FCE2"/>
<dbReference type="PANTHER" id="PTHR48420:SF1">
    <property type="entry name" value="NON-HAEM DIOXYGENASE N-TERMINAL DOMAIN-CONTAINING PROTEIN"/>
    <property type="match status" value="1"/>
</dbReference>
<organism evidence="1 2">
    <name type="scientific">Sphaeroforma arctica JP610</name>
    <dbReference type="NCBI Taxonomy" id="667725"/>
    <lineage>
        <taxon>Eukaryota</taxon>
        <taxon>Ichthyosporea</taxon>
        <taxon>Ichthyophonida</taxon>
        <taxon>Sphaeroforma</taxon>
    </lineage>
</organism>
<dbReference type="RefSeq" id="XP_014148316.1">
    <property type="nucleotide sequence ID" value="XM_014292841.1"/>
</dbReference>
<sequence length="328" mass="36072">MVAGFAKTRENVLPLAYKFANLPQSTKEKYEVPPFYQRGWDCGHESMKDGVPDLSKGSFYVNPQVDSFPDVDAATIAKYPGFYGDNVFPEEEIPEFETNVKAACQLVMSVGKKLATHCDTYVKSQIPDFEPNRMSTIVSESKHHAARLLHYFPMDEAKIAAGAGDMAVNEDDSWCGWHNDHCTLTGLLPGQFHDKNGNPISSPDPKAGLYIKSRSGEVIHAKAPKDVMLFQIGETAQIHTGGLLKATPHMVRGAAVKDVSRSTLAVFMEPGELFDVALPKGEGITVEKTVANNGQLPPSVPTLASRWNNDKGDTFGEFTRRTIEGYYK</sequence>
<evidence type="ECO:0000313" key="1">
    <source>
        <dbReference type="EMBL" id="KNC74414.1"/>
    </source>
</evidence>
<dbReference type="PANTHER" id="PTHR48420">
    <property type="entry name" value="NON-HAEM DIOXYGENASE N-TERMINAL DOMAIN-CONTAINING PROTEIN"/>
    <property type="match status" value="1"/>
</dbReference>
<reference evidence="1 2" key="1">
    <citation type="submission" date="2011-02" db="EMBL/GenBank/DDBJ databases">
        <title>The Genome Sequence of Sphaeroforma arctica JP610.</title>
        <authorList>
            <consortium name="The Broad Institute Genome Sequencing Platform"/>
            <person name="Russ C."/>
            <person name="Cuomo C."/>
            <person name="Young S.K."/>
            <person name="Zeng Q."/>
            <person name="Gargeya S."/>
            <person name="Alvarado L."/>
            <person name="Berlin A."/>
            <person name="Chapman S.B."/>
            <person name="Chen Z."/>
            <person name="Freedman E."/>
            <person name="Gellesch M."/>
            <person name="Goldberg J."/>
            <person name="Griggs A."/>
            <person name="Gujja S."/>
            <person name="Heilman E."/>
            <person name="Heiman D."/>
            <person name="Howarth C."/>
            <person name="Mehta T."/>
            <person name="Neiman D."/>
            <person name="Pearson M."/>
            <person name="Roberts A."/>
            <person name="Saif S."/>
            <person name="Shea T."/>
            <person name="Shenoy N."/>
            <person name="Sisk P."/>
            <person name="Stolte C."/>
            <person name="Sykes S."/>
            <person name="White J."/>
            <person name="Yandava C."/>
            <person name="Burger G."/>
            <person name="Gray M.W."/>
            <person name="Holland P.W.H."/>
            <person name="King N."/>
            <person name="Lang F.B.F."/>
            <person name="Roger A.J."/>
            <person name="Ruiz-Trillo I."/>
            <person name="Haas B."/>
            <person name="Nusbaum C."/>
            <person name="Birren B."/>
        </authorList>
    </citation>
    <scope>NUCLEOTIDE SEQUENCE [LARGE SCALE GENOMIC DNA]</scope>
    <source>
        <strain evidence="1 2">JP610</strain>
    </source>
</reference>
<dbReference type="eggNOG" id="ENOG502QRGK">
    <property type="taxonomic scope" value="Eukaryota"/>
</dbReference>
<dbReference type="EMBL" id="KQ244430">
    <property type="protein sequence ID" value="KNC74414.1"/>
    <property type="molecule type" value="Genomic_DNA"/>
</dbReference>
<evidence type="ECO:0008006" key="3">
    <source>
        <dbReference type="Google" id="ProtNLM"/>
    </source>
</evidence>
<gene>
    <name evidence="1" type="ORF">SARC_13037</name>
</gene>
<dbReference type="Gene3D" id="2.60.120.330">
    <property type="entry name" value="B-lactam Antibiotic, Isopenicillin N Synthase, Chain"/>
    <property type="match status" value="1"/>
</dbReference>